<gene>
    <name evidence="1" type="ORF">GMD78_18235</name>
</gene>
<dbReference type="InterPro" id="IPR016024">
    <property type="entry name" value="ARM-type_fold"/>
</dbReference>
<dbReference type="InterPro" id="IPR014825">
    <property type="entry name" value="DNA_alkylation"/>
</dbReference>
<comment type="caution">
    <text evidence="1">The sequence shown here is derived from an EMBL/GenBank/DDBJ whole genome shotgun (WGS) entry which is preliminary data.</text>
</comment>
<evidence type="ECO:0000313" key="2">
    <source>
        <dbReference type="Proteomes" id="UP000469125"/>
    </source>
</evidence>
<dbReference type="Gene3D" id="1.25.40.290">
    <property type="entry name" value="ARM repeat domains"/>
    <property type="match status" value="1"/>
</dbReference>
<dbReference type="Pfam" id="PF08713">
    <property type="entry name" value="DNA_alkylation"/>
    <property type="match status" value="1"/>
</dbReference>
<dbReference type="RefSeq" id="WP_155670999.1">
    <property type="nucleotide sequence ID" value="NZ_WOCA01000020.1"/>
</dbReference>
<evidence type="ECO:0000313" key="1">
    <source>
        <dbReference type="EMBL" id="MUK90315.1"/>
    </source>
</evidence>
<reference evidence="1 2" key="1">
    <citation type="submission" date="2019-11" db="EMBL/GenBank/DDBJ databases">
        <authorList>
            <person name="Li X."/>
        </authorList>
    </citation>
    <scope>NUCLEOTIDE SEQUENCE [LARGE SCALE GENOMIC DNA]</scope>
    <source>
        <strain evidence="1 2">L9</strain>
    </source>
</reference>
<dbReference type="EMBL" id="WOCA01000020">
    <property type="protein sequence ID" value="MUK90315.1"/>
    <property type="molecule type" value="Genomic_DNA"/>
</dbReference>
<dbReference type="AlphaFoldDB" id="A0A6N8FLG9"/>
<accession>A0A6N8FLG9</accession>
<proteinExistence type="predicted"/>
<dbReference type="Proteomes" id="UP000469125">
    <property type="component" value="Unassembled WGS sequence"/>
</dbReference>
<keyword evidence="2" id="KW-1185">Reference proteome</keyword>
<dbReference type="SUPFAM" id="SSF48371">
    <property type="entry name" value="ARM repeat"/>
    <property type="match status" value="1"/>
</dbReference>
<evidence type="ECO:0008006" key="3">
    <source>
        <dbReference type="Google" id="ProtNLM"/>
    </source>
</evidence>
<organism evidence="1 2">
    <name type="scientific">Ornithinibacillus caprae</name>
    <dbReference type="NCBI Taxonomy" id="2678566"/>
    <lineage>
        <taxon>Bacteria</taxon>
        <taxon>Bacillati</taxon>
        <taxon>Bacillota</taxon>
        <taxon>Bacilli</taxon>
        <taxon>Bacillales</taxon>
        <taxon>Bacillaceae</taxon>
        <taxon>Ornithinibacillus</taxon>
    </lineage>
</organism>
<protein>
    <recommendedName>
        <fullName evidence="3">DNA alkylation repair protein</fullName>
    </recommendedName>
</protein>
<sequence>MSEYVPLKYYFDAQLAKRLSSLIEAHDSTFPSDSFIHHVSKRVENKELKARVEVIADELHSHLPLDYEQALLILLNILGPENDTEEGMFTNGYFLMPVATFVEKYGQDHFDTSMNAMYEITKRHTSEYAIRPYLARDINRCLAYFQEWKSDSNSHVRRLVSEGTRPRLPWAKKIEPIKNDPRQNLTLIKGLINDPSPYVQKSVANHINDLTKDYSMIVLSWLSEYMDQNNNINSKVIKHGLRTLLKQKDSKAEELVHVINNR</sequence>
<name>A0A6N8FLG9_9BACI</name>